<dbReference type="InterPro" id="IPR008538">
    <property type="entry name" value="Uma2"/>
</dbReference>
<proteinExistence type="predicted"/>
<dbReference type="PANTHER" id="PTHR33352">
    <property type="entry name" value="SLR1095 PROTEIN"/>
    <property type="match status" value="1"/>
</dbReference>
<evidence type="ECO:0000259" key="2">
    <source>
        <dbReference type="Pfam" id="PF05685"/>
    </source>
</evidence>
<dbReference type="CDD" id="cd06260">
    <property type="entry name" value="DUF820-like"/>
    <property type="match status" value="1"/>
</dbReference>
<keyword evidence="3" id="KW-0614">Plasmid</keyword>
<name>A0ABD4T9G8_9CYAN</name>
<dbReference type="PANTHER" id="PTHR33352:SF3">
    <property type="entry name" value="SLR1612 PROTEIN"/>
    <property type="match status" value="1"/>
</dbReference>
<gene>
    <name evidence="3" type="ORF">QQ91_0020080</name>
</gene>
<keyword evidence="3" id="KW-0255">Endonuclease</keyword>
<evidence type="ECO:0000256" key="1">
    <source>
        <dbReference type="SAM" id="MobiDB-lite"/>
    </source>
</evidence>
<dbReference type="RefSeq" id="WP_166283500.1">
    <property type="nucleotide sequence ID" value="NZ_JTHE03000114.1"/>
</dbReference>
<keyword evidence="4" id="KW-1185">Reference proteome</keyword>
<protein>
    <submittedName>
        <fullName evidence="3">Uma2 family endonuclease</fullName>
    </submittedName>
</protein>
<feature type="domain" description="Putative restriction endonuclease" evidence="2">
    <location>
        <begin position="36"/>
        <end position="186"/>
    </location>
</feature>
<feature type="compositionally biased region" description="Basic and acidic residues" evidence="1">
    <location>
        <begin position="232"/>
        <end position="262"/>
    </location>
</feature>
<dbReference type="EMBL" id="JTHE03000114">
    <property type="protein sequence ID" value="MCM1985123.1"/>
    <property type="molecule type" value="Genomic_DNA"/>
</dbReference>
<organism evidence="3 4">
    <name type="scientific">Lyngbya confervoides BDU141951</name>
    <dbReference type="NCBI Taxonomy" id="1574623"/>
    <lineage>
        <taxon>Bacteria</taxon>
        <taxon>Bacillati</taxon>
        <taxon>Cyanobacteriota</taxon>
        <taxon>Cyanophyceae</taxon>
        <taxon>Oscillatoriophycideae</taxon>
        <taxon>Oscillatoriales</taxon>
        <taxon>Microcoleaceae</taxon>
        <taxon>Lyngbya</taxon>
    </lineage>
</organism>
<evidence type="ECO:0000313" key="4">
    <source>
        <dbReference type="Proteomes" id="UP000031561"/>
    </source>
</evidence>
<dbReference type="Proteomes" id="UP000031561">
    <property type="component" value="Unassembled WGS sequence"/>
</dbReference>
<keyword evidence="3" id="KW-0540">Nuclease</keyword>
<geneLocation type="plasmid" evidence="3">
    <name>unnamed7</name>
</geneLocation>
<accession>A0ABD4T9G8</accession>
<dbReference type="GO" id="GO:0004519">
    <property type="term" value="F:endonuclease activity"/>
    <property type="evidence" value="ECO:0007669"/>
    <property type="project" value="UniProtKB-KW"/>
</dbReference>
<feature type="region of interest" description="Disordered" evidence="1">
    <location>
        <begin position="232"/>
        <end position="292"/>
    </location>
</feature>
<dbReference type="Pfam" id="PF05685">
    <property type="entry name" value="Uma2"/>
    <property type="match status" value="1"/>
</dbReference>
<dbReference type="AlphaFoldDB" id="A0ABD4T9G8"/>
<feature type="region of interest" description="Disordered" evidence="1">
    <location>
        <begin position="1"/>
        <end position="38"/>
    </location>
</feature>
<sequence length="292" mass="34587">MTTAKQFYEQPSNLSVEPPQKDWPTMYDLPSEDPQEPGLPDEFHYLQPQLLSTTLKLPDVPKEEIFTGADMNLYYDLEHSRWYKRPDWFAVLGVPRLYDQRDLRLSYVVWDEQAGPSIVVELISPGTAMADLGEIRREQNGTPTKWEVYEQILQVPHYIVYDRYQDKLWIFLLKDGVYQEQSITDDRFWFNDLGIGIGLWNGEYEGITRPWLRWYDAGGEWVLTETEQERSRAEQELRQRQAAERQAEQERSRAEQELRQRQAAEQQAEQERSRADRLAERLRELGIDPDEV</sequence>
<reference evidence="3 4" key="1">
    <citation type="journal article" date="2015" name="Genome Announc.">
        <title>Draft Genome Sequence of Filamentous Marine Cyanobacterium Lyngbya confervoides Strain BDU141951.</title>
        <authorList>
            <person name="Chandrababunaidu M.M."/>
            <person name="Sen D."/>
            <person name="Tripathy S."/>
        </authorList>
    </citation>
    <scope>NUCLEOTIDE SEQUENCE [LARGE SCALE GENOMIC DNA]</scope>
    <source>
        <strain evidence="3 4">BDU141951</strain>
    </source>
</reference>
<feature type="compositionally biased region" description="Basic and acidic residues" evidence="1">
    <location>
        <begin position="269"/>
        <end position="286"/>
    </location>
</feature>
<comment type="caution">
    <text evidence="3">The sequence shown here is derived from an EMBL/GenBank/DDBJ whole genome shotgun (WGS) entry which is preliminary data.</text>
</comment>
<keyword evidence="3" id="KW-0378">Hydrolase</keyword>
<evidence type="ECO:0000313" key="3">
    <source>
        <dbReference type="EMBL" id="MCM1985123.1"/>
    </source>
</evidence>
<feature type="compositionally biased region" description="Polar residues" evidence="1">
    <location>
        <begin position="1"/>
        <end position="15"/>
    </location>
</feature>